<feature type="region of interest" description="Disordered" evidence="1">
    <location>
        <begin position="83"/>
        <end position="115"/>
    </location>
</feature>
<feature type="compositionally biased region" description="Acidic residues" evidence="1">
    <location>
        <begin position="615"/>
        <end position="628"/>
    </location>
</feature>
<feature type="region of interest" description="Disordered" evidence="1">
    <location>
        <begin position="28"/>
        <end position="51"/>
    </location>
</feature>
<feature type="region of interest" description="Disordered" evidence="1">
    <location>
        <begin position="169"/>
        <end position="199"/>
    </location>
</feature>
<sequence>MVHGPQLRQVSHDSSLRHRIHTARSFRDIRRRNPSSGSHIRDTQPQKREFGHRSNSFSLLAELDQTASQTKWAFDLIQGSHTGIRRRGKRGGKTRKTRVSGRNAQEGRKSESLGESCNQIATLHLDEDLEIGARQPEYILPKSDFTFVADSVGSSWKLQLRPNSESLALTSFGQPTSRTSLLEPRSTPTQTDLPPPPSYVELMDMKDRRPSYPSNESRFFPLSAFLNSPSSTDVRQPKTGAQQSGTKPPDKRQGRATSPSHAQASVACKGEQDLASEKPVPSPLTISLGESDTPGARSAAAPRGDHSHQRGNPPLREILLTLERDSAGSPMAPLPITPPLAAAPTISSLSAAPSILSTEPLAASEKIMLPSLSPRPAIFPHPGFGIAAAKPSPDALITAPVTSPYTLIPAPPRKAPAIQKQCVRNHLNKFVVPHPTSRKPVSFSDPFAMSGEVQSTIDEFMAMGHAKDCWCSAKRSKSLHTTKPQTCKFSAPESNTTVIGYEGGPASGPRAKCSILDATFLGMNIGTAPTNPLPPPPKGVPPCTQAPLSPPSLMDLEMKMDMPPPYALHTSDPGIHTPVALTRSAFSSTSSLSSYEDLGVGSPSAEDAASKGSDADWEDVETEAEAEEDGFVDCALALSPLRRYASLVSEGGVECATPNEHRAEDEDERACPDMDWALVSPPTPSSPVTPVRRPLPTSAPEGDERLGEGGTRYPTPPHTPTASRTFDGDAAGNKLDGKAEQDLEPKRRVGVWMNGMLL</sequence>
<gene>
    <name evidence="2" type="ORF">BS50DRAFT_393742</name>
</gene>
<proteinExistence type="predicted"/>
<feature type="compositionally biased region" description="Polar residues" evidence="1">
    <location>
        <begin position="225"/>
        <end position="246"/>
    </location>
</feature>
<reference evidence="2 3" key="1">
    <citation type="journal article" date="2018" name="Front. Microbiol.">
        <title>Genome-Wide Analysis of Corynespora cassiicola Leaf Fall Disease Putative Effectors.</title>
        <authorList>
            <person name="Lopez D."/>
            <person name="Ribeiro S."/>
            <person name="Label P."/>
            <person name="Fumanal B."/>
            <person name="Venisse J.S."/>
            <person name="Kohler A."/>
            <person name="de Oliveira R.R."/>
            <person name="Labutti K."/>
            <person name="Lipzen A."/>
            <person name="Lail K."/>
            <person name="Bauer D."/>
            <person name="Ohm R.A."/>
            <person name="Barry K.W."/>
            <person name="Spatafora J."/>
            <person name="Grigoriev I.V."/>
            <person name="Martin F.M."/>
            <person name="Pujade-Renaud V."/>
        </authorList>
    </citation>
    <scope>NUCLEOTIDE SEQUENCE [LARGE SCALE GENOMIC DNA]</scope>
    <source>
        <strain evidence="2 3">Philippines</strain>
    </source>
</reference>
<dbReference type="Proteomes" id="UP000240883">
    <property type="component" value="Unassembled WGS sequence"/>
</dbReference>
<evidence type="ECO:0000313" key="3">
    <source>
        <dbReference type="Proteomes" id="UP000240883"/>
    </source>
</evidence>
<feature type="region of interest" description="Disordered" evidence="1">
    <location>
        <begin position="679"/>
        <end position="742"/>
    </location>
</feature>
<evidence type="ECO:0000313" key="2">
    <source>
        <dbReference type="EMBL" id="PSN67529.1"/>
    </source>
</evidence>
<feature type="region of interest" description="Disordered" evidence="1">
    <location>
        <begin position="592"/>
        <end position="628"/>
    </location>
</feature>
<feature type="compositionally biased region" description="Low complexity" evidence="1">
    <location>
        <begin position="688"/>
        <end position="698"/>
    </location>
</feature>
<feature type="compositionally biased region" description="Basic residues" evidence="1">
    <location>
        <begin position="83"/>
        <end position="99"/>
    </location>
</feature>
<dbReference type="EMBL" id="KZ678135">
    <property type="protein sequence ID" value="PSN67529.1"/>
    <property type="molecule type" value="Genomic_DNA"/>
</dbReference>
<dbReference type="AlphaFoldDB" id="A0A2T2NQ81"/>
<evidence type="ECO:0000256" key="1">
    <source>
        <dbReference type="SAM" id="MobiDB-lite"/>
    </source>
</evidence>
<dbReference type="OrthoDB" id="3798510at2759"/>
<feature type="compositionally biased region" description="Basic and acidic residues" evidence="1">
    <location>
        <begin position="39"/>
        <end position="51"/>
    </location>
</feature>
<feature type="region of interest" description="Disordered" evidence="1">
    <location>
        <begin position="223"/>
        <end position="313"/>
    </location>
</feature>
<feature type="compositionally biased region" description="Polar residues" evidence="1">
    <location>
        <begin position="169"/>
        <end position="192"/>
    </location>
</feature>
<name>A0A2T2NQ81_CORCC</name>
<organism evidence="2 3">
    <name type="scientific">Corynespora cassiicola Philippines</name>
    <dbReference type="NCBI Taxonomy" id="1448308"/>
    <lineage>
        <taxon>Eukaryota</taxon>
        <taxon>Fungi</taxon>
        <taxon>Dikarya</taxon>
        <taxon>Ascomycota</taxon>
        <taxon>Pezizomycotina</taxon>
        <taxon>Dothideomycetes</taxon>
        <taxon>Pleosporomycetidae</taxon>
        <taxon>Pleosporales</taxon>
        <taxon>Corynesporascaceae</taxon>
        <taxon>Corynespora</taxon>
    </lineage>
</organism>
<keyword evidence="3" id="KW-1185">Reference proteome</keyword>
<accession>A0A2T2NQ81</accession>
<protein>
    <submittedName>
        <fullName evidence="2">Uncharacterized protein</fullName>
    </submittedName>
</protein>